<dbReference type="PANTHER" id="PTHR30007:SF0">
    <property type="entry name" value="TRANSPOSASE"/>
    <property type="match status" value="1"/>
</dbReference>
<dbReference type="InterPro" id="IPR025161">
    <property type="entry name" value="IS402-like_dom"/>
</dbReference>
<reference evidence="4 5" key="1">
    <citation type="submission" date="2020-08" db="EMBL/GenBank/DDBJ databases">
        <title>Genomic Encyclopedia of Type Strains, Phase IV (KMG-IV): sequencing the most valuable type-strain genomes for metagenomic binning, comparative biology and taxonomic classification.</title>
        <authorList>
            <person name="Goeker M."/>
        </authorList>
    </citation>
    <scope>NUCLEOTIDE SEQUENCE [LARGE SCALE GENOMIC DNA]</scope>
    <source>
        <strain evidence="4 5">DSM 102850</strain>
    </source>
</reference>
<evidence type="ECO:0000313" key="5">
    <source>
        <dbReference type="Proteomes" id="UP000563524"/>
    </source>
</evidence>
<dbReference type="PANTHER" id="PTHR30007">
    <property type="entry name" value="PHP DOMAIN PROTEIN"/>
    <property type="match status" value="1"/>
</dbReference>
<dbReference type="Pfam" id="PF01609">
    <property type="entry name" value="DDE_Tnp_1"/>
    <property type="match status" value="1"/>
</dbReference>
<dbReference type="Pfam" id="PF13340">
    <property type="entry name" value="DUF4096"/>
    <property type="match status" value="1"/>
</dbReference>
<dbReference type="InterPro" id="IPR002559">
    <property type="entry name" value="Transposase_11"/>
</dbReference>
<evidence type="ECO:0000259" key="3">
    <source>
        <dbReference type="Pfam" id="PF13340"/>
    </source>
</evidence>
<dbReference type="AlphaFoldDB" id="A0A840I7Z9"/>
<dbReference type="NCBIfam" id="NF033580">
    <property type="entry name" value="transpos_IS5_3"/>
    <property type="match status" value="1"/>
</dbReference>
<dbReference type="EMBL" id="JACHOB010000010">
    <property type="protein sequence ID" value="MBB4660383.1"/>
    <property type="molecule type" value="Genomic_DNA"/>
</dbReference>
<protein>
    <submittedName>
        <fullName evidence="4">Putative transposase</fullName>
    </submittedName>
</protein>
<feature type="region of interest" description="Disordered" evidence="1">
    <location>
        <begin position="228"/>
        <end position="284"/>
    </location>
</feature>
<organism evidence="4 5">
    <name type="scientific">Parvularcula dongshanensis</name>
    <dbReference type="NCBI Taxonomy" id="1173995"/>
    <lineage>
        <taxon>Bacteria</taxon>
        <taxon>Pseudomonadati</taxon>
        <taxon>Pseudomonadota</taxon>
        <taxon>Alphaproteobacteria</taxon>
        <taxon>Parvularculales</taxon>
        <taxon>Parvularculaceae</taxon>
        <taxon>Parvularcula</taxon>
    </lineage>
</organism>
<feature type="region of interest" description="Disordered" evidence="1">
    <location>
        <begin position="102"/>
        <end position="135"/>
    </location>
</feature>
<dbReference type="Proteomes" id="UP000563524">
    <property type="component" value="Unassembled WGS sequence"/>
</dbReference>
<name>A0A840I7Z9_9PROT</name>
<feature type="domain" description="Insertion element IS402-like" evidence="3">
    <location>
        <begin position="21"/>
        <end position="93"/>
    </location>
</feature>
<dbReference type="GO" id="GO:0006313">
    <property type="term" value="P:DNA transposition"/>
    <property type="evidence" value="ECO:0007669"/>
    <property type="project" value="InterPro"/>
</dbReference>
<keyword evidence="5" id="KW-1185">Reference proteome</keyword>
<evidence type="ECO:0000259" key="2">
    <source>
        <dbReference type="Pfam" id="PF01609"/>
    </source>
</evidence>
<evidence type="ECO:0000313" key="4">
    <source>
        <dbReference type="EMBL" id="MBB4660383.1"/>
    </source>
</evidence>
<accession>A0A840I7Z9</accession>
<feature type="domain" description="Transposase IS4-like" evidence="2">
    <location>
        <begin position="111"/>
        <end position="202"/>
    </location>
</feature>
<dbReference type="GO" id="GO:0003677">
    <property type="term" value="F:DNA binding"/>
    <property type="evidence" value="ECO:0007669"/>
    <property type="project" value="InterPro"/>
</dbReference>
<sequence>MWTPATRAQHSRLDLRYQTDLTDGEWAVVSPLPPQPARTGRPRKWPLRRIVEAVFYVLRTGCPWRLLPLDFPPRTTVWDWFCRLRDERVFERVARALGALDREREGREASPPAAVMDSQSVKTTEAGGPRGYDGAKKVMGRKRHALVDTDGRLLLAQVGPASVQDRDAVGPLVTASRSRFPFVDLIFADAGYQGPRARNACPIPLEIVRGPRGQSTFTVQPRRWVLASPGSAGTAASGRTPRPLPPLRKPSSTLLPPSCLSDASDAQRSFRTDSKNGRTLIRGG</sequence>
<evidence type="ECO:0000256" key="1">
    <source>
        <dbReference type="SAM" id="MobiDB-lite"/>
    </source>
</evidence>
<gene>
    <name evidence="4" type="ORF">GGQ59_002935</name>
</gene>
<feature type="compositionally biased region" description="Low complexity" evidence="1">
    <location>
        <begin position="249"/>
        <end position="261"/>
    </location>
</feature>
<proteinExistence type="predicted"/>
<feature type="compositionally biased region" description="Low complexity" evidence="1">
    <location>
        <begin position="228"/>
        <end position="241"/>
    </location>
</feature>
<comment type="caution">
    <text evidence="4">The sequence shown here is derived from an EMBL/GenBank/DDBJ whole genome shotgun (WGS) entry which is preliminary data.</text>
</comment>
<dbReference type="GO" id="GO:0004803">
    <property type="term" value="F:transposase activity"/>
    <property type="evidence" value="ECO:0007669"/>
    <property type="project" value="InterPro"/>
</dbReference>